<evidence type="ECO:0008006" key="4">
    <source>
        <dbReference type="Google" id="ProtNLM"/>
    </source>
</evidence>
<proteinExistence type="predicted"/>
<accession>A0ABX0JRJ9</accession>
<protein>
    <recommendedName>
        <fullName evidence="4">Peptidase</fullName>
    </recommendedName>
</protein>
<gene>
    <name evidence="2" type="ORF">GOB93_14260</name>
</gene>
<dbReference type="RefSeq" id="WP_173584187.1">
    <property type="nucleotide sequence ID" value="NZ_WOTB01000020.1"/>
</dbReference>
<evidence type="ECO:0000313" key="2">
    <source>
        <dbReference type="EMBL" id="NHN85796.1"/>
    </source>
</evidence>
<feature type="region of interest" description="Disordered" evidence="1">
    <location>
        <begin position="192"/>
        <end position="218"/>
    </location>
</feature>
<evidence type="ECO:0000256" key="1">
    <source>
        <dbReference type="SAM" id="MobiDB-lite"/>
    </source>
</evidence>
<organism evidence="2 3">
    <name type="scientific">Acetobacter musti</name>
    <dbReference type="NCBI Taxonomy" id="864732"/>
    <lineage>
        <taxon>Bacteria</taxon>
        <taxon>Pseudomonadati</taxon>
        <taxon>Pseudomonadota</taxon>
        <taxon>Alphaproteobacteria</taxon>
        <taxon>Acetobacterales</taxon>
        <taxon>Acetobacteraceae</taxon>
        <taxon>Acetobacter</taxon>
    </lineage>
</organism>
<keyword evidence="3" id="KW-1185">Reference proteome</keyword>
<evidence type="ECO:0000313" key="3">
    <source>
        <dbReference type="Proteomes" id="UP000635278"/>
    </source>
</evidence>
<feature type="compositionally biased region" description="Basic and acidic residues" evidence="1">
    <location>
        <begin position="58"/>
        <end position="67"/>
    </location>
</feature>
<feature type="region of interest" description="Disordered" evidence="1">
    <location>
        <begin position="1"/>
        <end position="78"/>
    </location>
</feature>
<sequence>MTTTEATDAGTTLATDAPAGGEAVTQPAGQGAGEGGQAANAEGTTSTEQSEAPPEKPVVPEKYEFKAPDGFTADPETLGSYEGLAKEAGLTQKQFEKVTDFGLKYFQDQLGKQAEAQSARVVGWQNESLADRDLSDGKKLLPDVMQNTSRVLDNFGGDDLRKALVDTGAGNHPAVIRALNLIGKAMGAADAPDFGKPAAQSRGNSFEDVANRLYGKGS</sequence>
<feature type="compositionally biased region" description="Low complexity" evidence="1">
    <location>
        <begin position="1"/>
        <end position="21"/>
    </location>
</feature>
<dbReference type="Proteomes" id="UP000635278">
    <property type="component" value="Unassembled WGS sequence"/>
</dbReference>
<comment type="caution">
    <text evidence="2">The sequence shown here is derived from an EMBL/GenBank/DDBJ whole genome shotgun (WGS) entry which is preliminary data.</text>
</comment>
<dbReference type="EMBL" id="WOTB01000020">
    <property type="protein sequence ID" value="NHN85796.1"/>
    <property type="molecule type" value="Genomic_DNA"/>
</dbReference>
<name>A0ABX0JRJ9_9PROT</name>
<reference evidence="2 3" key="1">
    <citation type="journal article" date="2020" name="Int. J. Syst. Evol. Microbiol.">
        <title>Novel acetic acid bacteria from cider fermentations: Acetobacter conturbans sp. nov. and Acetobacter fallax sp. nov.</title>
        <authorList>
            <person name="Sombolestani A.S."/>
            <person name="Cleenwerck I."/>
            <person name="Cnockaert M."/>
            <person name="Borremans W."/>
            <person name="Wieme A.D."/>
            <person name="De Vuyst L."/>
            <person name="Vandamme P."/>
        </authorList>
    </citation>
    <scope>NUCLEOTIDE SEQUENCE [LARGE SCALE GENOMIC DNA]</scope>
    <source>
        <strain evidence="2 3">LMG 30640</strain>
    </source>
</reference>